<dbReference type="PANTHER" id="PTHR21137:SF35">
    <property type="entry name" value="ODORANT RECEPTOR 19A-RELATED"/>
    <property type="match status" value="1"/>
</dbReference>
<evidence type="ECO:0000256" key="3">
    <source>
        <dbReference type="ARBA" id="ARBA00022606"/>
    </source>
</evidence>
<evidence type="ECO:0000256" key="1">
    <source>
        <dbReference type="ARBA" id="ARBA00004651"/>
    </source>
</evidence>
<reference evidence="11 12" key="1">
    <citation type="journal article" date="2017" name="Gigascience">
        <title>Genome sequence of the small brown planthopper, Laodelphax striatellus.</title>
        <authorList>
            <person name="Zhu J."/>
            <person name="Jiang F."/>
            <person name="Wang X."/>
            <person name="Yang P."/>
            <person name="Bao Y."/>
            <person name="Zhao W."/>
            <person name="Wang W."/>
            <person name="Lu H."/>
            <person name="Wang Q."/>
            <person name="Cui N."/>
            <person name="Li J."/>
            <person name="Chen X."/>
            <person name="Luo L."/>
            <person name="Yu J."/>
            <person name="Kang L."/>
            <person name="Cui F."/>
        </authorList>
    </citation>
    <scope>NUCLEOTIDE SEQUENCE [LARGE SCALE GENOMIC DNA]</scope>
    <source>
        <strain evidence="11">Lst14</strain>
    </source>
</reference>
<name>A0A482WWA9_LAOST</name>
<keyword evidence="9" id="KW-0807">Transducer</keyword>
<sequence length="265" mass="30534">MITLGDRNNLTLNVEEDLAHVFYFYYPPGLATIWFYFLLSLSQAIWCIWTCLFLYSIFNSAIMSIKNTMSEMKALGVAFGRIDEMTGEKFPGSNNCSVDYNNNDSNKQPNKILLKDYFRLIVIQHQLVCRDLRSINHGLKTVIVALDLAFGLHMCLAVYCIIKMESFSLKVEYTVLLFWLLTIVYNYSAIGQQITNEGDDLTLKIYDSAWLDKPECIKKSLLLVLTRATRRMELKPYGIYVLNLTSFRNVINGTYSLFNLLKKIA</sequence>
<dbReference type="PANTHER" id="PTHR21137">
    <property type="entry name" value="ODORANT RECEPTOR"/>
    <property type="match status" value="1"/>
</dbReference>
<keyword evidence="5" id="KW-0552">Olfaction</keyword>
<proteinExistence type="predicted"/>
<feature type="transmembrane region" description="Helical" evidence="10">
    <location>
        <begin position="173"/>
        <end position="190"/>
    </location>
</feature>
<feature type="transmembrane region" description="Helical" evidence="10">
    <location>
        <begin position="20"/>
        <end position="39"/>
    </location>
</feature>
<dbReference type="GO" id="GO:0005549">
    <property type="term" value="F:odorant binding"/>
    <property type="evidence" value="ECO:0007669"/>
    <property type="project" value="InterPro"/>
</dbReference>
<dbReference type="InParanoid" id="A0A482WWA9"/>
<keyword evidence="2" id="KW-1003">Cell membrane</keyword>
<feature type="transmembrane region" description="Helical" evidence="10">
    <location>
        <begin position="142"/>
        <end position="161"/>
    </location>
</feature>
<evidence type="ECO:0000256" key="5">
    <source>
        <dbReference type="ARBA" id="ARBA00022725"/>
    </source>
</evidence>
<feature type="transmembrane region" description="Helical" evidence="10">
    <location>
        <begin position="46"/>
        <end position="65"/>
    </location>
</feature>
<dbReference type="Pfam" id="PF02949">
    <property type="entry name" value="7tm_6"/>
    <property type="match status" value="1"/>
</dbReference>
<dbReference type="OrthoDB" id="6597663at2759"/>
<accession>A0A482WWA9</accession>
<evidence type="ECO:0008006" key="13">
    <source>
        <dbReference type="Google" id="ProtNLM"/>
    </source>
</evidence>
<dbReference type="Proteomes" id="UP000291343">
    <property type="component" value="Unassembled WGS sequence"/>
</dbReference>
<gene>
    <name evidence="11" type="ORF">LSTR_LSTR013187</name>
</gene>
<comment type="caution">
    <text evidence="11">The sequence shown here is derived from an EMBL/GenBank/DDBJ whole genome shotgun (WGS) entry which is preliminary data.</text>
</comment>
<evidence type="ECO:0000313" key="11">
    <source>
        <dbReference type="EMBL" id="RZF37867.1"/>
    </source>
</evidence>
<evidence type="ECO:0000256" key="4">
    <source>
        <dbReference type="ARBA" id="ARBA00022692"/>
    </source>
</evidence>
<dbReference type="FunCoup" id="A0A482WWA9">
    <property type="interactions" value="81"/>
</dbReference>
<keyword evidence="4 10" id="KW-0812">Transmembrane</keyword>
<dbReference type="GO" id="GO:0007165">
    <property type="term" value="P:signal transduction"/>
    <property type="evidence" value="ECO:0007669"/>
    <property type="project" value="UniProtKB-KW"/>
</dbReference>
<evidence type="ECO:0000256" key="7">
    <source>
        <dbReference type="ARBA" id="ARBA00023136"/>
    </source>
</evidence>
<dbReference type="InterPro" id="IPR004117">
    <property type="entry name" value="7tm6_olfct_rcpt"/>
</dbReference>
<evidence type="ECO:0000256" key="9">
    <source>
        <dbReference type="ARBA" id="ARBA00023224"/>
    </source>
</evidence>
<dbReference type="GO" id="GO:0005886">
    <property type="term" value="C:plasma membrane"/>
    <property type="evidence" value="ECO:0007669"/>
    <property type="project" value="UniProtKB-SubCell"/>
</dbReference>
<dbReference type="GO" id="GO:0004984">
    <property type="term" value="F:olfactory receptor activity"/>
    <property type="evidence" value="ECO:0007669"/>
    <property type="project" value="InterPro"/>
</dbReference>
<keyword evidence="12" id="KW-1185">Reference proteome</keyword>
<keyword evidence="8" id="KW-0675">Receptor</keyword>
<evidence type="ECO:0000313" key="12">
    <source>
        <dbReference type="Proteomes" id="UP000291343"/>
    </source>
</evidence>
<keyword evidence="3" id="KW-0716">Sensory transduction</keyword>
<protein>
    <recommendedName>
        <fullName evidence="13">Odorant receptor</fullName>
    </recommendedName>
</protein>
<dbReference type="SMR" id="A0A482WWA9"/>
<keyword evidence="6 10" id="KW-1133">Transmembrane helix</keyword>
<comment type="subcellular location">
    <subcellularLocation>
        <location evidence="1">Cell membrane</location>
        <topology evidence="1">Multi-pass membrane protein</topology>
    </subcellularLocation>
</comment>
<dbReference type="EMBL" id="QKKF02022962">
    <property type="protein sequence ID" value="RZF37867.1"/>
    <property type="molecule type" value="Genomic_DNA"/>
</dbReference>
<evidence type="ECO:0000256" key="8">
    <source>
        <dbReference type="ARBA" id="ARBA00023170"/>
    </source>
</evidence>
<evidence type="ECO:0000256" key="6">
    <source>
        <dbReference type="ARBA" id="ARBA00022989"/>
    </source>
</evidence>
<evidence type="ECO:0000256" key="2">
    <source>
        <dbReference type="ARBA" id="ARBA00022475"/>
    </source>
</evidence>
<organism evidence="11 12">
    <name type="scientific">Laodelphax striatellus</name>
    <name type="common">Small brown planthopper</name>
    <name type="synonym">Delphax striatella</name>
    <dbReference type="NCBI Taxonomy" id="195883"/>
    <lineage>
        <taxon>Eukaryota</taxon>
        <taxon>Metazoa</taxon>
        <taxon>Ecdysozoa</taxon>
        <taxon>Arthropoda</taxon>
        <taxon>Hexapoda</taxon>
        <taxon>Insecta</taxon>
        <taxon>Pterygota</taxon>
        <taxon>Neoptera</taxon>
        <taxon>Paraneoptera</taxon>
        <taxon>Hemiptera</taxon>
        <taxon>Auchenorrhyncha</taxon>
        <taxon>Fulgoroidea</taxon>
        <taxon>Delphacidae</taxon>
        <taxon>Criomorphinae</taxon>
        <taxon>Laodelphax</taxon>
    </lineage>
</organism>
<dbReference type="AlphaFoldDB" id="A0A482WWA9"/>
<evidence type="ECO:0000256" key="10">
    <source>
        <dbReference type="SAM" id="Phobius"/>
    </source>
</evidence>
<keyword evidence="7 10" id="KW-0472">Membrane</keyword>